<reference evidence="2 3" key="1">
    <citation type="submission" date="2020-07" db="EMBL/GenBank/DDBJ databases">
        <title>Sequencing the genomes of 1000 actinobacteria strains.</title>
        <authorList>
            <person name="Klenk H.-P."/>
        </authorList>
    </citation>
    <scope>NUCLEOTIDE SEQUENCE [LARGE SCALE GENOMIC DNA]</scope>
    <source>
        <strain evidence="2 3">DSM 19663</strain>
    </source>
</reference>
<keyword evidence="1" id="KW-0812">Transmembrane</keyword>
<dbReference type="Pfam" id="PF07963">
    <property type="entry name" value="N_methyl"/>
    <property type="match status" value="1"/>
</dbReference>
<dbReference type="Proteomes" id="UP000585905">
    <property type="component" value="Unassembled WGS sequence"/>
</dbReference>
<sequence>MTSERDSYADGDSGFGLVEVVVSMFLLALLSVAFLPLLIESLRVQVLNSKVATANQVLSEQLDAIALVDRTCAAFDAFRSAPVADVTDGRGTVYRASRAVTGCTPASYPAPVTVVLTVTVVGDASIRAQATTRAIVERAN</sequence>
<dbReference type="RefSeq" id="WP_182491560.1">
    <property type="nucleotide sequence ID" value="NZ_BAAAOV010000001.1"/>
</dbReference>
<dbReference type="EMBL" id="JACGWX010000007">
    <property type="protein sequence ID" value="MBA8848773.1"/>
    <property type="molecule type" value="Genomic_DNA"/>
</dbReference>
<organism evidence="2 3">
    <name type="scientific">Microcella alkalica</name>
    <dbReference type="NCBI Taxonomy" id="355930"/>
    <lineage>
        <taxon>Bacteria</taxon>
        <taxon>Bacillati</taxon>
        <taxon>Actinomycetota</taxon>
        <taxon>Actinomycetes</taxon>
        <taxon>Micrococcales</taxon>
        <taxon>Microbacteriaceae</taxon>
        <taxon>Microcella</taxon>
    </lineage>
</organism>
<feature type="transmembrane region" description="Helical" evidence="1">
    <location>
        <begin position="20"/>
        <end position="39"/>
    </location>
</feature>
<dbReference type="AlphaFoldDB" id="A0A839ECD6"/>
<evidence type="ECO:0000313" key="2">
    <source>
        <dbReference type="EMBL" id="MBA8848773.1"/>
    </source>
</evidence>
<protein>
    <submittedName>
        <fullName evidence="2">Type II secretory pathway pseudopilin PulG</fullName>
    </submittedName>
</protein>
<evidence type="ECO:0000313" key="3">
    <source>
        <dbReference type="Proteomes" id="UP000585905"/>
    </source>
</evidence>
<keyword evidence="3" id="KW-1185">Reference proteome</keyword>
<comment type="caution">
    <text evidence="2">The sequence shown here is derived from an EMBL/GenBank/DDBJ whole genome shotgun (WGS) entry which is preliminary data.</text>
</comment>
<dbReference type="InterPro" id="IPR012902">
    <property type="entry name" value="N_methyl_site"/>
</dbReference>
<gene>
    <name evidence="2" type="ORF">FHX53_002387</name>
</gene>
<accession>A0A839ECD6</accession>
<proteinExistence type="predicted"/>
<keyword evidence="1" id="KW-1133">Transmembrane helix</keyword>
<keyword evidence="1" id="KW-0472">Membrane</keyword>
<name>A0A839ECD6_9MICO</name>
<evidence type="ECO:0000256" key="1">
    <source>
        <dbReference type="SAM" id="Phobius"/>
    </source>
</evidence>